<feature type="repeat" description="ANK" evidence="3">
    <location>
        <begin position="117"/>
        <end position="145"/>
    </location>
</feature>
<feature type="repeat" description="ANK" evidence="3">
    <location>
        <begin position="192"/>
        <end position="224"/>
    </location>
</feature>
<accession>A0A7C9J5K4</accession>
<evidence type="ECO:0000313" key="5">
    <source>
        <dbReference type="EMBL" id="MYZ51688.1"/>
    </source>
</evidence>
<evidence type="ECO:0000313" key="6">
    <source>
        <dbReference type="Proteomes" id="UP000481947"/>
    </source>
</evidence>
<gene>
    <name evidence="5" type="ORF">F5985_05950</name>
</gene>
<feature type="transmembrane region" description="Helical" evidence="4">
    <location>
        <begin position="55"/>
        <end position="75"/>
    </location>
</feature>
<evidence type="ECO:0000256" key="1">
    <source>
        <dbReference type="ARBA" id="ARBA00022737"/>
    </source>
</evidence>
<keyword evidence="4" id="KW-1133">Transmembrane helix</keyword>
<dbReference type="InterPro" id="IPR002110">
    <property type="entry name" value="Ankyrin_rpt"/>
</dbReference>
<keyword evidence="2 3" id="KW-0040">ANK repeat</keyword>
<reference evidence="5 6" key="1">
    <citation type="submission" date="2019-09" db="EMBL/GenBank/DDBJ databases">
        <title>Identification of Malikia spinosa a prominent benzene-, toluene-, and ethylbenzene-degrading bacterium: enrichment, isolation and whole genome sequencing.</title>
        <authorList>
            <person name="Tancsics A."/>
            <person name="Revesz F."/>
            <person name="Kriszt B."/>
        </authorList>
    </citation>
    <scope>NUCLEOTIDE SEQUENCE [LARGE SCALE GENOMIC DNA]</scope>
    <source>
        <strain evidence="5 6">AB6</strain>
    </source>
</reference>
<comment type="caution">
    <text evidence="5">The sequence shown here is derived from an EMBL/GenBank/DDBJ whole genome shotgun (WGS) entry which is preliminary data.</text>
</comment>
<dbReference type="SUPFAM" id="SSF48403">
    <property type="entry name" value="Ankyrin repeat"/>
    <property type="match status" value="1"/>
</dbReference>
<proteinExistence type="predicted"/>
<dbReference type="Pfam" id="PF12796">
    <property type="entry name" value="Ank_2"/>
    <property type="match status" value="1"/>
</dbReference>
<dbReference type="Pfam" id="PF00023">
    <property type="entry name" value="Ank"/>
    <property type="match status" value="1"/>
</dbReference>
<evidence type="ECO:0000256" key="3">
    <source>
        <dbReference type="PROSITE-ProRule" id="PRU00023"/>
    </source>
</evidence>
<dbReference type="PANTHER" id="PTHR24189:SF50">
    <property type="entry name" value="ANKYRIN REPEAT AND SOCS BOX PROTEIN 2"/>
    <property type="match status" value="1"/>
</dbReference>
<protein>
    <submittedName>
        <fullName evidence="5">Uncharacterized protein</fullName>
    </submittedName>
</protein>
<dbReference type="AlphaFoldDB" id="A0A7C9J5K4"/>
<dbReference type="Gene3D" id="1.25.40.20">
    <property type="entry name" value="Ankyrin repeat-containing domain"/>
    <property type="match status" value="1"/>
</dbReference>
<evidence type="ECO:0000256" key="2">
    <source>
        <dbReference type="ARBA" id="ARBA00023043"/>
    </source>
</evidence>
<keyword evidence="1" id="KW-0677">Repeat</keyword>
<evidence type="ECO:0000256" key="4">
    <source>
        <dbReference type="SAM" id="Phobius"/>
    </source>
</evidence>
<dbReference type="InterPro" id="IPR050745">
    <property type="entry name" value="Multifunctional_regulatory"/>
</dbReference>
<dbReference type="InterPro" id="IPR036770">
    <property type="entry name" value="Ankyrin_rpt-contain_sf"/>
</dbReference>
<dbReference type="Proteomes" id="UP000481947">
    <property type="component" value="Unassembled WGS sequence"/>
</dbReference>
<sequence>MGCCQTRCNRSRAAWQTACSTSPHRRRRATWPTAAANAEATMKPVHQMRRRLGRYLLPLAVLLSLLHPTTGAAMITTDQVFADPQVAQLANAAQDGDLGRLQQLIKAGARMKFVGREGMTVTHYALRARRHAPQVMELLLKAGADPVSMLSNGNNVPHYAVSRDNADPEVVKVLLAHGIGPNWFPPPSQRYQKMSLLQEAIMGRNLPVVKLLVERGADINYVHPISGSALHYALDGIDFYIPAYLVEAGIDLKLLDGTAPEITNPLARRQTAIEYFCETEGGRRGHDPLPEIAAGWRVFTAALAKRGVKMPCGL</sequence>
<organism evidence="5 6">
    <name type="scientific">Malikia spinosa</name>
    <dbReference type="NCBI Taxonomy" id="86180"/>
    <lineage>
        <taxon>Bacteria</taxon>
        <taxon>Pseudomonadati</taxon>
        <taxon>Pseudomonadota</taxon>
        <taxon>Betaproteobacteria</taxon>
        <taxon>Burkholderiales</taxon>
        <taxon>Comamonadaceae</taxon>
        <taxon>Malikia</taxon>
    </lineage>
</organism>
<dbReference type="SMART" id="SM00248">
    <property type="entry name" value="ANK"/>
    <property type="match status" value="4"/>
</dbReference>
<keyword evidence="4" id="KW-0812">Transmembrane</keyword>
<name>A0A7C9J5K4_9BURK</name>
<keyword evidence="4" id="KW-0472">Membrane</keyword>
<dbReference type="PANTHER" id="PTHR24189">
    <property type="entry name" value="MYOTROPHIN"/>
    <property type="match status" value="1"/>
</dbReference>
<dbReference type="EMBL" id="VYSB01000004">
    <property type="protein sequence ID" value="MYZ51688.1"/>
    <property type="molecule type" value="Genomic_DNA"/>
</dbReference>
<dbReference type="PROSITE" id="PS50088">
    <property type="entry name" value="ANK_REPEAT"/>
    <property type="match status" value="2"/>
</dbReference>
<dbReference type="PROSITE" id="PS50297">
    <property type="entry name" value="ANK_REP_REGION"/>
    <property type="match status" value="1"/>
</dbReference>